<proteinExistence type="predicted"/>
<dbReference type="AlphaFoldDB" id="A0A1A9GNX1"/>
<dbReference type="EMBL" id="CP015079">
    <property type="protein sequence ID" value="ANH40027.1"/>
    <property type="molecule type" value="Genomic_DNA"/>
</dbReference>
<gene>
    <name evidence="2" type="primary">viuB_2</name>
    <name evidence="2" type="ORF">I601_3621</name>
</gene>
<reference evidence="2 3" key="1">
    <citation type="submission" date="2016-03" db="EMBL/GenBank/DDBJ databases">
        <title>Complete genome sequence of a soil Actinobacterium, Nocardioides dokdonensis FR1436.</title>
        <authorList>
            <person name="Kwon S.-K."/>
            <person name="Kim K."/>
            <person name="Kim J.F."/>
        </authorList>
    </citation>
    <scope>NUCLEOTIDE SEQUENCE [LARGE SCALE GENOMIC DNA]</scope>
    <source>
        <strain evidence="2 3">FR1436</strain>
    </source>
</reference>
<keyword evidence="3" id="KW-1185">Reference proteome</keyword>
<dbReference type="Gene3D" id="3.40.50.80">
    <property type="entry name" value="Nucleotide-binding domain of ferredoxin-NADP reductase (FNR) module"/>
    <property type="match status" value="1"/>
</dbReference>
<dbReference type="InterPro" id="IPR013113">
    <property type="entry name" value="SIP_FAD-bd"/>
</dbReference>
<dbReference type="GO" id="GO:0016491">
    <property type="term" value="F:oxidoreductase activity"/>
    <property type="evidence" value="ECO:0007669"/>
    <property type="project" value="InterPro"/>
</dbReference>
<dbReference type="InterPro" id="IPR039261">
    <property type="entry name" value="FNR_nucleotide-bd"/>
</dbReference>
<dbReference type="PANTHER" id="PTHR30157:SF0">
    <property type="entry name" value="NADPH-DEPENDENT FERRIC-CHELATE REDUCTASE"/>
    <property type="match status" value="1"/>
</dbReference>
<dbReference type="PROSITE" id="PS51384">
    <property type="entry name" value="FAD_FR"/>
    <property type="match status" value="1"/>
</dbReference>
<dbReference type="Proteomes" id="UP000077868">
    <property type="component" value="Chromosome"/>
</dbReference>
<dbReference type="Pfam" id="PF04954">
    <property type="entry name" value="SIP"/>
    <property type="match status" value="1"/>
</dbReference>
<dbReference type="InterPro" id="IPR039374">
    <property type="entry name" value="SIP_fam"/>
</dbReference>
<dbReference type="RefSeq" id="WP_068112785.1">
    <property type="nucleotide sequence ID" value="NZ_CP015079.1"/>
</dbReference>
<name>A0A1A9GNX1_9ACTN</name>
<accession>A0A1A9GNX1</accession>
<dbReference type="Pfam" id="PF08021">
    <property type="entry name" value="FAD_binding_9"/>
    <property type="match status" value="1"/>
</dbReference>
<dbReference type="InterPro" id="IPR007037">
    <property type="entry name" value="SIP_rossman_dom"/>
</dbReference>
<sequence>MTTSTSTDLPLVLTEVEVLSARRLSPSFVRLVLGGGVLGEVGVAGPLHDQRFKLIVPDVHGRLPSVAGADETWLRTWLDRPAGVGGHMRTYTIRAIEGTGPGTRVVVDVVVHAGGEPGPGADWAATASPGSRAVVLMPRRGFEFGGIEWAPPPGSDLLLVGDETAVPAVCAILEGLPEDAAGAAFLEVPCDDDVQAVSAPAGVAVTWLPRAGGSHGAALHTAVLEHLGAPTVVLDEPEEIDPDLWETPTWSSSGAAVPAGSGPRAVRPDLGALYAWIAGEAATVTALRRHLVKELGLGRRQVAFMGYWRRGVAMRS</sequence>
<dbReference type="InterPro" id="IPR017927">
    <property type="entry name" value="FAD-bd_FR_type"/>
</dbReference>
<dbReference type="PATRIC" id="fig|1300347.3.peg.3632"/>
<organism evidence="2 3">
    <name type="scientific">Nocardioides dokdonensis FR1436</name>
    <dbReference type="NCBI Taxonomy" id="1300347"/>
    <lineage>
        <taxon>Bacteria</taxon>
        <taxon>Bacillati</taxon>
        <taxon>Actinomycetota</taxon>
        <taxon>Actinomycetes</taxon>
        <taxon>Propionibacteriales</taxon>
        <taxon>Nocardioidaceae</taxon>
        <taxon>Nocardioides</taxon>
    </lineage>
</organism>
<protein>
    <submittedName>
        <fullName evidence="2">Vibriobactin utilization protein ViuB</fullName>
    </submittedName>
</protein>
<dbReference type="STRING" id="1300347.I601_3621"/>
<feature type="domain" description="FAD-binding FR-type" evidence="1">
    <location>
        <begin position="11"/>
        <end position="145"/>
    </location>
</feature>
<dbReference type="KEGG" id="ndk:I601_3621"/>
<dbReference type="Gene3D" id="2.40.30.10">
    <property type="entry name" value="Translation factors"/>
    <property type="match status" value="1"/>
</dbReference>
<evidence type="ECO:0000313" key="2">
    <source>
        <dbReference type="EMBL" id="ANH40027.1"/>
    </source>
</evidence>
<evidence type="ECO:0000313" key="3">
    <source>
        <dbReference type="Proteomes" id="UP000077868"/>
    </source>
</evidence>
<evidence type="ECO:0000259" key="1">
    <source>
        <dbReference type="PROSITE" id="PS51384"/>
    </source>
</evidence>
<dbReference type="PANTHER" id="PTHR30157">
    <property type="entry name" value="FERRIC REDUCTASE, NADPH-DEPENDENT"/>
    <property type="match status" value="1"/>
</dbReference>
<dbReference type="CDD" id="cd06193">
    <property type="entry name" value="siderophore_interacting"/>
    <property type="match status" value="1"/>
</dbReference>